<dbReference type="Proteomes" id="UP000008632">
    <property type="component" value="Chromosome"/>
</dbReference>
<dbReference type="KEGG" id="psu:Psesu_1524"/>
<keyword evidence="12" id="KW-1185">Reference proteome</keyword>
<feature type="region of interest" description="Disordered" evidence="9">
    <location>
        <begin position="1"/>
        <end position="46"/>
    </location>
</feature>
<comment type="similarity">
    <text evidence="1">Belongs to the FlgM family.</text>
</comment>
<dbReference type="RefSeq" id="WP_013535199.1">
    <property type="nucleotide sequence ID" value="NC_014924.1"/>
</dbReference>
<sequence length="103" mass="10960">MSQKIEGSLPPPAVRSTTQVGRTAPAAAGADRSEPVEATRAGDSLRLTGEATGLQALQRELSTAPAIDAQRVAEVRQALENGTYKIDPARIADRMIEMDRQFG</sequence>
<dbReference type="GO" id="GO:0044781">
    <property type="term" value="P:bacterial-type flagellum organization"/>
    <property type="evidence" value="ECO:0007669"/>
    <property type="project" value="UniProtKB-KW"/>
</dbReference>
<evidence type="ECO:0000256" key="9">
    <source>
        <dbReference type="SAM" id="MobiDB-lite"/>
    </source>
</evidence>
<organism evidence="11 12">
    <name type="scientific">Pseudoxanthomonas suwonensis (strain 11-1)</name>
    <dbReference type="NCBI Taxonomy" id="743721"/>
    <lineage>
        <taxon>Bacteria</taxon>
        <taxon>Pseudomonadati</taxon>
        <taxon>Pseudomonadota</taxon>
        <taxon>Gammaproteobacteria</taxon>
        <taxon>Lysobacterales</taxon>
        <taxon>Lysobacteraceae</taxon>
        <taxon>Pseudoxanthomonas</taxon>
    </lineage>
</organism>
<evidence type="ECO:0000259" key="10">
    <source>
        <dbReference type="Pfam" id="PF04316"/>
    </source>
</evidence>
<keyword evidence="4" id="KW-1005">Bacterial flagellum biogenesis</keyword>
<dbReference type="InterPro" id="IPR035890">
    <property type="entry name" value="Anti-sigma-28_factor_FlgM_sf"/>
</dbReference>
<evidence type="ECO:0000256" key="1">
    <source>
        <dbReference type="ARBA" id="ARBA00005322"/>
    </source>
</evidence>
<dbReference type="OrthoDB" id="7063735at2"/>
<dbReference type="AlphaFoldDB" id="E6WST4"/>
<accession>E6WST4</accession>
<dbReference type="Pfam" id="PF04316">
    <property type="entry name" value="FlgM"/>
    <property type="match status" value="1"/>
</dbReference>
<evidence type="ECO:0000256" key="2">
    <source>
        <dbReference type="ARBA" id="ARBA00017823"/>
    </source>
</evidence>
<dbReference type="HOGENOM" id="CLU_149304_0_3_6"/>
<name>E6WST4_PSEUU</name>
<comment type="function">
    <text evidence="7">Responsible for the coupling of flagellin expression to flagellar assembly by preventing expression of the flagellin genes when a component of the middle class of proteins is defective. It negatively regulates flagellar genes by inhibiting the activity of FliA by directly binding to FliA.</text>
</comment>
<dbReference type="InterPro" id="IPR031316">
    <property type="entry name" value="FlgM_C"/>
</dbReference>
<evidence type="ECO:0000256" key="5">
    <source>
        <dbReference type="ARBA" id="ARBA00023015"/>
    </source>
</evidence>
<gene>
    <name evidence="11" type="ordered locus">Psesu_1524</name>
</gene>
<evidence type="ECO:0000256" key="4">
    <source>
        <dbReference type="ARBA" id="ARBA00022795"/>
    </source>
</evidence>
<evidence type="ECO:0000313" key="11">
    <source>
        <dbReference type="EMBL" id="ADV27371.1"/>
    </source>
</evidence>
<dbReference type="eggNOG" id="COG2747">
    <property type="taxonomic scope" value="Bacteria"/>
</dbReference>
<keyword evidence="3" id="KW-0678">Repressor</keyword>
<evidence type="ECO:0000313" key="12">
    <source>
        <dbReference type="Proteomes" id="UP000008632"/>
    </source>
</evidence>
<dbReference type="InterPro" id="IPR007412">
    <property type="entry name" value="FlgM"/>
</dbReference>
<dbReference type="GO" id="GO:0045892">
    <property type="term" value="P:negative regulation of DNA-templated transcription"/>
    <property type="evidence" value="ECO:0007669"/>
    <property type="project" value="InterPro"/>
</dbReference>
<protein>
    <recommendedName>
        <fullName evidence="2">Negative regulator of flagellin synthesis</fullName>
    </recommendedName>
    <alternativeName>
        <fullName evidence="8">Anti-sigma-28 factor</fullName>
    </alternativeName>
</protein>
<reference evidence="11 12" key="1">
    <citation type="submission" date="2011-01" db="EMBL/GenBank/DDBJ databases">
        <title>Complete sequence of Pseudoxanthomonas suwonensis 11-1.</title>
        <authorList>
            <consortium name="US DOE Joint Genome Institute"/>
            <person name="Lucas S."/>
            <person name="Copeland A."/>
            <person name="Lapidus A."/>
            <person name="Cheng J.-F."/>
            <person name="Goodwin L."/>
            <person name="Pitluck S."/>
            <person name="Teshima H."/>
            <person name="Detter J.C."/>
            <person name="Han C."/>
            <person name="Tapia R."/>
            <person name="Land M."/>
            <person name="Hauser L."/>
            <person name="Kyrpides N."/>
            <person name="Ivanova N."/>
            <person name="Ovchinnikova G."/>
            <person name="Siebers A.K."/>
            <person name="Allgaier M."/>
            <person name="Thelen M.P."/>
            <person name="Hugenholtz P."/>
            <person name="Gladden J."/>
            <person name="Woyke T."/>
        </authorList>
    </citation>
    <scope>NUCLEOTIDE SEQUENCE [LARGE SCALE GENOMIC DNA]</scope>
    <source>
        <strain evidence="12">11-1</strain>
    </source>
</reference>
<dbReference type="EMBL" id="CP002446">
    <property type="protein sequence ID" value="ADV27371.1"/>
    <property type="molecule type" value="Genomic_DNA"/>
</dbReference>
<evidence type="ECO:0000256" key="6">
    <source>
        <dbReference type="ARBA" id="ARBA00023163"/>
    </source>
</evidence>
<keyword evidence="6" id="KW-0804">Transcription</keyword>
<feature type="domain" description="Anti-sigma-28 factor FlgM C-terminal" evidence="10">
    <location>
        <begin position="43"/>
        <end position="97"/>
    </location>
</feature>
<dbReference type="NCBIfam" id="TIGR03824">
    <property type="entry name" value="FlgM_jcvi"/>
    <property type="match status" value="1"/>
</dbReference>
<keyword evidence="5" id="KW-0805">Transcription regulation</keyword>
<dbReference type="SUPFAM" id="SSF101498">
    <property type="entry name" value="Anti-sigma factor FlgM"/>
    <property type="match status" value="1"/>
</dbReference>
<proteinExistence type="inferred from homology"/>
<dbReference type="STRING" id="743721.Psesu_1524"/>
<evidence type="ECO:0000256" key="3">
    <source>
        <dbReference type="ARBA" id="ARBA00022491"/>
    </source>
</evidence>
<evidence type="ECO:0000256" key="7">
    <source>
        <dbReference type="ARBA" id="ARBA00024739"/>
    </source>
</evidence>
<evidence type="ECO:0000256" key="8">
    <source>
        <dbReference type="ARBA" id="ARBA00030117"/>
    </source>
</evidence>